<evidence type="ECO:0000313" key="1">
    <source>
        <dbReference type="EMBL" id="CCF66247.1"/>
    </source>
</evidence>
<dbReference type="EMBL" id="FO082843">
    <property type="protein sequence ID" value="CCF66247.1"/>
    <property type="molecule type" value="Genomic_DNA"/>
</dbReference>
<dbReference type="KEGG" id="ncy:NOCYR_5500"/>
<dbReference type="HOGENOM" id="CLU_2789746_0_0_11"/>
<gene>
    <name evidence="1" type="ordered locus">NOCYR_5500</name>
</gene>
<keyword evidence="2" id="KW-1185">Reference proteome</keyword>
<evidence type="ECO:0000313" key="2">
    <source>
        <dbReference type="Proteomes" id="UP000008190"/>
    </source>
</evidence>
<dbReference type="eggNOG" id="ENOG5031F84">
    <property type="taxonomic scope" value="Bacteria"/>
</dbReference>
<proteinExistence type="predicted"/>
<reference evidence="1 2" key="1">
    <citation type="journal article" date="2012" name="J. Bacteriol.">
        <title>Genome sequence of the human- and animal-pathogenic strain Nocardia cyriacigeorgica GUH-2.</title>
        <authorList>
            <person name="Zoropogui A."/>
            <person name="Pujic P."/>
            <person name="Normand P."/>
            <person name="Barbe V."/>
            <person name="Beaman B."/>
            <person name="Beaman L."/>
            <person name="Boiron P."/>
            <person name="Colinon C."/>
            <person name="Deredjian A."/>
            <person name="Graindorge A."/>
            <person name="Mangenot S."/>
            <person name="Nazaret S."/>
            <person name="Neto M."/>
            <person name="Petit S."/>
            <person name="Roche D."/>
            <person name="Vallenet D."/>
            <person name="Rodriguez-Nava V."/>
            <person name="Richard Y."/>
            <person name="Cournoyer B."/>
            <person name="Blaha D."/>
        </authorList>
    </citation>
    <scope>NUCLEOTIDE SEQUENCE [LARGE SCALE GENOMIC DNA]</scope>
    <source>
        <strain evidence="1 2">GUH-2</strain>
    </source>
</reference>
<name>H6RAN6_NOCCG</name>
<dbReference type="AlphaFoldDB" id="H6RAN6"/>
<dbReference type="PROSITE" id="PS51257">
    <property type="entry name" value="PROKAR_LIPOPROTEIN"/>
    <property type="match status" value="1"/>
</dbReference>
<organism evidence="1 2">
    <name type="scientific">Nocardia cyriacigeorgica (strain GUH-2)</name>
    <dbReference type="NCBI Taxonomy" id="1127134"/>
    <lineage>
        <taxon>Bacteria</taxon>
        <taxon>Bacillati</taxon>
        <taxon>Actinomycetota</taxon>
        <taxon>Actinomycetes</taxon>
        <taxon>Mycobacteriales</taxon>
        <taxon>Nocardiaceae</taxon>
        <taxon>Nocardia</taxon>
    </lineage>
</organism>
<accession>H6RAN6</accession>
<protein>
    <submittedName>
        <fullName evidence="1">Uncharacterized protein</fullName>
    </submittedName>
</protein>
<dbReference type="Proteomes" id="UP000008190">
    <property type="component" value="Chromosome"/>
</dbReference>
<sequence>MDGGRVMQLTNLNMHVASLLACRNDPGVMTPEQAHAAMQLHLDCTVDECRVRRRARATLVESGRCVLDDRALR</sequence>